<dbReference type="SMART" id="SM00256">
    <property type="entry name" value="FBOX"/>
    <property type="match status" value="1"/>
</dbReference>
<dbReference type="Pfam" id="PF00646">
    <property type="entry name" value="F-box"/>
    <property type="match status" value="1"/>
</dbReference>
<feature type="compositionally biased region" description="Basic and acidic residues" evidence="1">
    <location>
        <begin position="1"/>
        <end position="11"/>
    </location>
</feature>
<evidence type="ECO:0000313" key="3">
    <source>
        <dbReference type="EMBL" id="KAF8675510.1"/>
    </source>
</evidence>
<dbReference type="OrthoDB" id="661008at2759"/>
<accession>A0A835AYT6</accession>
<dbReference type="EMBL" id="JACEFO010002180">
    <property type="protein sequence ID" value="KAF8675510.1"/>
    <property type="molecule type" value="Genomic_DNA"/>
</dbReference>
<dbReference type="AlphaFoldDB" id="A0A835AYT6"/>
<dbReference type="InterPro" id="IPR036047">
    <property type="entry name" value="F-box-like_dom_sf"/>
</dbReference>
<dbReference type="PANTHER" id="PTHR34145">
    <property type="entry name" value="OS02G0105600 PROTEIN"/>
    <property type="match status" value="1"/>
</dbReference>
<dbReference type="SUPFAM" id="SSF81383">
    <property type="entry name" value="F-box domain"/>
    <property type="match status" value="1"/>
</dbReference>
<proteinExistence type="predicted"/>
<dbReference type="SUPFAM" id="SSF52047">
    <property type="entry name" value="RNI-like"/>
    <property type="match status" value="1"/>
</dbReference>
<dbReference type="InterPro" id="IPR001810">
    <property type="entry name" value="F-box_dom"/>
</dbReference>
<reference evidence="3" key="1">
    <citation type="submission" date="2020-07" db="EMBL/GenBank/DDBJ databases">
        <title>Genome sequence and genetic diversity analysis of an under-domesticated orphan crop, white fonio (Digitaria exilis).</title>
        <authorList>
            <person name="Bennetzen J.L."/>
            <person name="Chen S."/>
            <person name="Ma X."/>
            <person name="Wang X."/>
            <person name="Yssel A.E.J."/>
            <person name="Chaluvadi S.R."/>
            <person name="Johnson M."/>
            <person name="Gangashetty P."/>
            <person name="Hamidou F."/>
            <person name="Sanogo M.D."/>
            <person name="Zwaenepoel A."/>
            <person name="Wallace J."/>
            <person name="Van De Peer Y."/>
            <person name="Van Deynze A."/>
        </authorList>
    </citation>
    <scope>NUCLEOTIDE SEQUENCE</scope>
    <source>
        <tissue evidence="3">Leaves</tissue>
    </source>
</reference>
<evidence type="ECO:0000259" key="2">
    <source>
        <dbReference type="PROSITE" id="PS50181"/>
    </source>
</evidence>
<name>A0A835AYT6_9POAL</name>
<dbReference type="Proteomes" id="UP000636709">
    <property type="component" value="Unassembled WGS sequence"/>
</dbReference>
<dbReference type="InterPro" id="IPR032675">
    <property type="entry name" value="LRR_dom_sf"/>
</dbReference>
<sequence length="471" mass="54582">MTNDQIRERASTDNTCGESTHETCRPSLRIEDLPFDVLYTIASKLPPRDYARTSVLSTKWRSISSFCPRWTFADVLQCKCSTAYFCEHTGRLIHDVNKVLEKHRGKVVETFEVRINLVDNLIVPHINSWVAFAISSRTKNLTLDLKPKWQFWDYKDRYAFPFKLFDGGNIPRIEHMQLSFVSLNPSSQFRGFPYLRKLHLQVAHVGRNDLQHMLSHCCSIEWLCIDRCHLNDDLIVDGSLFRLLYLRVDYCELTKIEFHAVNLVTFEYHGSLIPINIRHSLKLQSACIRLDKAALNHAATSLLNGLPSVQNLTLRTSVQHLEKKWSLDSPLSFLCLRHLRLFMFILHKEADRVLYLVSVLRATPFLEKLEIHFYGTSLWLADVGPCRNEIGLCKYNYLKKICIIGFEAARGQLEFLLHIVENAPALEVVTVNRTEQSSKEIWSNGGRSAEWRMITYLLNKMLPPNLEIYIN</sequence>
<gene>
    <name evidence="3" type="ORF">HU200_047686</name>
</gene>
<feature type="region of interest" description="Disordered" evidence="1">
    <location>
        <begin position="1"/>
        <end position="20"/>
    </location>
</feature>
<dbReference type="PANTHER" id="PTHR34145:SF57">
    <property type="entry name" value="F-BOX DOMAIN-CONTAINING PROTEIN"/>
    <property type="match status" value="1"/>
</dbReference>
<protein>
    <recommendedName>
        <fullName evidence="2">F-box domain-containing protein</fullName>
    </recommendedName>
</protein>
<evidence type="ECO:0000256" key="1">
    <source>
        <dbReference type="SAM" id="MobiDB-lite"/>
    </source>
</evidence>
<dbReference type="Pfam" id="PF23622">
    <property type="entry name" value="LRR_At1g61320_AtMIF1"/>
    <property type="match status" value="1"/>
</dbReference>
<dbReference type="InterPro" id="IPR053772">
    <property type="entry name" value="At1g61320/At1g61330-like"/>
</dbReference>
<dbReference type="Gene3D" id="3.80.10.10">
    <property type="entry name" value="Ribonuclease Inhibitor"/>
    <property type="match status" value="1"/>
</dbReference>
<comment type="caution">
    <text evidence="3">The sequence shown here is derived from an EMBL/GenBank/DDBJ whole genome shotgun (WGS) entry which is preliminary data.</text>
</comment>
<feature type="domain" description="F-box" evidence="2">
    <location>
        <begin position="27"/>
        <end position="75"/>
    </location>
</feature>
<evidence type="ECO:0000313" key="4">
    <source>
        <dbReference type="Proteomes" id="UP000636709"/>
    </source>
</evidence>
<dbReference type="PROSITE" id="PS50181">
    <property type="entry name" value="FBOX"/>
    <property type="match status" value="1"/>
</dbReference>
<dbReference type="InterPro" id="IPR055357">
    <property type="entry name" value="LRR_At1g61320_AtMIF1"/>
</dbReference>
<keyword evidence="4" id="KW-1185">Reference proteome</keyword>
<organism evidence="3 4">
    <name type="scientific">Digitaria exilis</name>
    <dbReference type="NCBI Taxonomy" id="1010633"/>
    <lineage>
        <taxon>Eukaryota</taxon>
        <taxon>Viridiplantae</taxon>
        <taxon>Streptophyta</taxon>
        <taxon>Embryophyta</taxon>
        <taxon>Tracheophyta</taxon>
        <taxon>Spermatophyta</taxon>
        <taxon>Magnoliopsida</taxon>
        <taxon>Liliopsida</taxon>
        <taxon>Poales</taxon>
        <taxon>Poaceae</taxon>
        <taxon>PACMAD clade</taxon>
        <taxon>Panicoideae</taxon>
        <taxon>Panicodae</taxon>
        <taxon>Paniceae</taxon>
        <taxon>Anthephorinae</taxon>
        <taxon>Digitaria</taxon>
    </lineage>
</organism>